<dbReference type="InterPro" id="IPR036097">
    <property type="entry name" value="HisK_dim/P_sf"/>
</dbReference>
<comment type="caution">
    <text evidence="9">The sequence shown here is derived from an EMBL/GenBank/DDBJ whole genome shotgun (WGS) entry which is preliminary data.</text>
</comment>
<dbReference type="InterPro" id="IPR004358">
    <property type="entry name" value="Sig_transdc_His_kin-like_C"/>
</dbReference>
<dbReference type="SUPFAM" id="SSF55785">
    <property type="entry name" value="PYP-like sensor domain (PAS domain)"/>
    <property type="match status" value="1"/>
</dbReference>
<dbReference type="PANTHER" id="PTHR43711">
    <property type="entry name" value="TWO-COMPONENT HISTIDINE KINASE"/>
    <property type="match status" value="1"/>
</dbReference>
<evidence type="ECO:0000259" key="8">
    <source>
        <dbReference type="PROSITE" id="PS50109"/>
    </source>
</evidence>
<feature type="transmembrane region" description="Helical" evidence="7">
    <location>
        <begin position="175"/>
        <end position="192"/>
    </location>
</feature>
<evidence type="ECO:0000256" key="7">
    <source>
        <dbReference type="SAM" id="Phobius"/>
    </source>
</evidence>
<dbReference type="Pfam" id="PF16927">
    <property type="entry name" value="HisKA_7TM"/>
    <property type="match status" value="1"/>
</dbReference>
<feature type="transmembrane region" description="Helical" evidence="7">
    <location>
        <begin position="6"/>
        <end position="26"/>
    </location>
</feature>
<dbReference type="InterPro" id="IPR031621">
    <property type="entry name" value="HisKA_7TM"/>
</dbReference>
<sequence length="555" mass="61589">MDLLFLGHVGVFTVSALACLLSLPRARRIEHPGTRKGLIALLLSVTVWSLGYVGYLIGPTDPLRVASYTIGFIFAFGAVAAWVYFCAAYTGRPPRQAPYLRLMIGVFLLFVVLKLTNPYHHLFFTTEWTTDPFPHLAIQHGILYWFTLGLSYVVIGVGFFMLIERFDHTGTDSRPLVVLATITAVPAGATVFGEQIPWLLPLMYEPTGVAVFAVGTLFVYINRFETVQLTGESDEPAVFLDPDDRVRDYNRAAAALFPSLEDSVGQRVGEIVPAIGSRLDDPGVLEIDAGEESQYYQISTTPFTTGGVTTGRLVTISDVTEREAYRRQLEERTEQLEALNRVVRHDIRNDMAVIRGWAETLTPHVDPEGQDALDRVLRKSDHVIELTETVREFVESLSGEHAIEPRPTDLRRHLQTELEAVRESFAEAEFRVDGEIPAVDVLANEMLPSVFRNLLENAVRHNDSETPEVTVDVVETDDLVRVRIADNGPGIPDEQKRRIFGKGEKGLDSPGSGIGLYLVYTLTEQFGGDAWVEDNDPRGAVFVVELVKADAAESS</sequence>
<evidence type="ECO:0000256" key="4">
    <source>
        <dbReference type="ARBA" id="ARBA00022679"/>
    </source>
</evidence>
<keyword evidence="10" id="KW-1185">Reference proteome</keyword>
<dbReference type="InterPro" id="IPR003594">
    <property type="entry name" value="HATPase_dom"/>
</dbReference>
<dbReference type="Pfam" id="PF00512">
    <property type="entry name" value="HisKA"/>
    <property type="match status" value="1"/>
</dbReference>
<evidence type="ECO:0000313" key="9">
    <source>
        <dbReference type="EMBL" id="MFD1525810.1"/>
    </source>
</evidence>
<evidence type="ECO:0000256" key="3">
    <source>
        <dbReference type="ARBA" id="ARBA00022553"/>
    </source>
</evidence>
<feature type="domain" description="Histidine kinase" evidence="8">
    <location>
        <begin position="342"/>
        <end position="550"/>
    </location>
</feature>
<protein>
    <recommendedName>
        <fullName evidence="2">histidine kinase</fullName>
        <ecNumber evidence="2">2.7.13.3</ecNumber>
    </recommendedName>
</protein>
<dbReference type="Gene3D" id="3.30.565.10">
    <property type="entry name" value="Histidine kinase-like ATPase, C-terminal domain"/>
    <property type="match status" value="1"/>
</dbReference>
<keyword evidence="5 9" id="KW-0418">Kinase</keyword>
<evidence type="ECO:0000256" key="2">
    <source>
        <dbReference type="ARBA" id="ARBA00012438"/>
    </source>
</evidence>
<organism evidence="9 10">
    <name type="scientific">Halolamina salina</name>
    <dbReference type="NCBI Taxonomy" id="1220023"/>
    <lineage>
        <taxon>Archaea</taxon>
        <taxon>Methanobacteriati</taxon>
        <taxon>Methanobacteriota</taxon>
        <taxon>Stenosarchaea group</taxon>
        <taxon>Halobacteria</taxon>
        <taxon>Halobacteriales</taxon>
        <taxon>Haloferacaceae</taxon>
    </lineage>
</organism>
<dbReference type="AlphaFoldDB" id="A0ABD6B5E1"/>
<feature type="transmembrane region" description="Helical" evidence="7">
    <location>
        <begin position="70"/>
        <end position="90"/>
    </location>
</feature>
<dbReference type="GO" id="GO:0000160">
    <property type="term" value="P:phosphorelay signal transduction system"/>
    <property type="evidence" value="ECO:0007669"/>
    <property type="project" value="UniProtKB-KW"/>
</dbReference>
<dbReference type="InterPro" id="IPR005467">
    <property type="entry name" value="His_kinase_dom"/>
</dbReference>
<reference evidence="9 10" key="1">
    <citation type="journal article" date="2019" name="Int. J. Syst. Evol. Microbiol.">
        <title>The Global Catalogue of Microorganisms (GCM) 10K type strain sequencing project: providing services to taxonomists for standard genome sequencing and annotation.</title>
        <authorList>
            <consortium name="The Broad Institute Genomics Platform"/>
            <consortium name="The Broad Institute Genome Sequencing Center for Infectious Disease"/>
            <person name="Wu L."/>
            <person name="Ma J."/>
        </authorList>
    </citation>
    <scope>NUCLEOTIDE SEQUENCE [LARGE SCALE GENOMIC DNA]</scope>
    <source>
        <strain evidence="9 10">CGMCC 1.12285</strain>
    </source>
</reference>
<dbReference type="InterPro" id="IPR050736">
    <property type="entry name" value="Sensor_HK_Regulatory"/>
</dbReference>
<gene>
    <name evidence="9" type="ORF">ACFR9S_05750</name>
</gene>
<dbReference type="InterPro" id="IPR036890">
    <property type="entry name" value="HATPase_C_sf"/>
</dbReference>
<keyword evidence="3" id="KW-0597">Phosphoprotein</keyword>
<keyword evidence="7" id="KW-1133">Transmembrane helix</keyword>
<evidence type="ECO:0000313" key="10">
    <source>
        <dbReference type="Proteomes" id="UP001597111"/>
    </source>
</evidence>
<dbReference type="InterPro" id="IPR035965">
    <property type="entry name" value="PAS-like_dom_sf"/>
</dbReference>
<comment type="catalytic activity">
    <reaction evidence="1">
        <text>ATP + protein L-histidine = ADP + protein N-phospho-L-histidine.</text>
        <dbReference type="EC" id="2.7.13.3"/>
    </reaction>
</comment>
<keyword evidence="7" id="KW-0812">Transmembrane</keyword>
<feature type="transmembrane region" description="Helical" evidence="7">
    <location>
        <begin position="102"/>
        <end position="122"/>
    </location>
</feature>
<name>A0ABD6B5E1_9EURY</name>
<keyword evidence="6" id="KW-0902">Two-component regulatory system</keyword>
<feature type="transmembrane region" description="Helical" evidence="7">
    <location>
        <begin position="38"/>
        <end position="58"/>
    </location>
</feature>
<dbReference type="Pfam" id="PF02518">
    <property type="entry name" value="HATPase_c"/>
    <property type="match status" value="1"/>
</dbReference>
<dbReference type="RefSeq" id="WP_379731369.1">
    <property type="nucleotide sequence ID" value="NZ_JBHSWZ010000081.1"/>
</dbReference>
<dbReference type="GO" id="GO:0004673">
    <property type="term" value="F:protein histidine kinase activity"/>
    <property type="evidence" value="ECO:0007669"/>
    <property type="project" value="UniProtKB-EC"/>
</dbReference>
<dbReference type="SMART" id="SM00388">
    <property type="entry name" value="HisKA"/>
    <property type="match status" value="1"/>
</dbReference>
<evidence type="ECO:0000256" key="1">
    <source>
        <dbReference type="ARBA" id="ARBA00000085"/>
    </source>
</evidence>
<dbReference type="SMART" id="SM00387">
    <property type="entry name" value="HATPase_c"/>
    <property type="match status" value="1"/>
</dbReference>
<dbReference type="InterPro" id="IPR003661">
    <property type="entry name" value="HisK_dim/P_dom"/>
</dbReference>
<dbReference type="CDD" id="cd00075">
    <property type="entry name" value="HATPase"/>
    <property type="match status" value="1"/>
</dbReference>
<keyword evidence="4" id="KW-0808">Transferase</keyword>
<dbReference type="SUPFAM" id="SSF55874">
    <property type="entry name" value="ATPase domain of HSP90 chaperone/DNA topoisomerase II/histidine kinase"/>
    <property type="match status" value="1"/>
</dbReference>
<dbReference type="PROSITE" id="PS50109">
    <property type="entry name" value="HIS_KIN"/>
    <property type="match status" value="1"/>
</dbReference>
<evidence type="ECO:0000256" key="5">
    <source>
        <dbReference type="ARBA" id="ARBA00022777"/>
    </source>
</evidence>
<proteinExistence type="predicted"/>
<dbReference type="Proteomes" id="UP001597111">
    <property type="component" value="Unassembled WGS sequence"/>
</dbReference>
<dbReference type="CDD" id="cd00082">
    <property type="entry name" value="HisKA"/>
    <property type="match status" value="1"/>
</dbReference>
<feature type="transmembrane region" description="Helical" evidence="7">
    <location>
        <begin position="142"/>
        <end position="163"/>
    </location>
</feature>
<accession>A0ABD6B5E1</accession>
<dbReference type="EMBL" id="JBHUDH010000049">
    <property type="protein sequence ID" value="MFD1525810.1"/>
    <property type="molecule type" value="Genomic_DNA"/>
</dbReference>
<dbReference type="PANTHER" id="PTHR43711:SF1">
    <property type="entry name" value="HISTIDINE KINASE 1"/>
    <property type="match status" value="1"/>
</dbReference>
<feature type="transmembrane region" description="Helical" evidence="7">
    <location>
        <begin position="198"/>
        <end position="221"/>
    </location>
</feature>
<dbReference type="Gene3D" id="3.30.450.20">
    <property type="entry name" value="PAS domain"/>
    <property type="match status" value="1"/>
</dbReference>
<keyword evidence="7" id="KW-0472">Membrane</keyword>
<dbReference type="SUPFAM" id="SSF47384">
    <property type="entry name" value="Homodimeric domain of signal transducing histidine kinase"/>
    <property type="match status" value="1"/>
</dbReference>
<dbReference type="EC" id="2.7.13.3" evidence="2"/>
<evidence type="ECO:0000256" key="6">
    <source>
        <dbReference type="ARBA" id="ARBA00023012"/>
    </source>
</evidence>
<dbReference type="PRINTS" id="PR00344">
    <property type="entry name" value="BCTRLSENSOR"/>
</dbReference>